<evidence type="ECO:0000256" key="1">
    <source>
        <dbReference type="SAM" id="MobiDB-lite"/>
    </source>
</evidence>
<protein>
    <submittedName>
        <fullName evidence="2">Uncharacterized protein</fullName>
    </submittedName>
</protein>
<evidence type="ECO:0000313" key="2">
    <source>
        <dbReference type="EMBL" id="RMC15779.1"/>
    </source>
</evidence>
<dbReference type="Proteomes" id="UP000269221">
    <property type="component" value="Unassembled WGS sequence"/>
</dbReference>
<dbReference type="OrthoDB" id="276744at2759"/>
<dbReference type="EMBL" id="QRBI01000104">
    <property type="protein sequence ID" value="RMC15779.1"/>
    <property type="molecule type" value="Genomic_DNA"/>
</dbReference>
<gene>
    <name evidence="2" type="ORF">DUI87_07983</name>
</gene>
<comment type="caution">
    <text evidence="2">The sequence shown here is derived from an EMBL/GenBank/DDBJ whole genome shotgun (WGS) entry which is preliminary data.</text>
</comment>
<sequence length="132" mass="14237">MTMSQQSPGGQEGQWDPGVHWEECGQQVKRGDPAPLLSPGEGTSGVLCPVLGSSAQGGLGANGEGPAEATKMIWGLKHLSKEERLRMFSLDKRRLRGNFISAYKYLKSGCQEDGARLFAVVPSDRMRSNGCK</sequence>
<accession>A0A3M0KR80</accession>
<feature type="region of interest" description="Disordered" evidence="1">
    <location>
        <begin position="1"/>
        <end position="41"/>
    </location>
</feature>
<name>A0A3M0KR80_HIRRU</name>
<proteinExistence type="predicted"/>
<reference evidence="2 3" key="1">
    <citation type="submission" date="2018-07" db="EMBL/GenBank/DDBJ databases">
        <title>A high quality draft genome assembly of the barn swallow (H. rustica rustica).</title>
        <authorList>
            <person name="Formenti G."/>
            <person name="Chiara M."/>
            <person name="Poveda L."/>
            <person name="Francoijs K.-J."/>
            <person name="Bonisoli-Alquati A."/>
            <person name="Canova L."/>
            <person name="Gianfranceschi L."/>
            <person name="Horner D.S."/>
            <person name="Saino N."/>
        </authorList>
    </citation>
    <scope>NUCLEOTIDE SEQUENCE [LARGE SCALE GENOMIC DNA]</scope>
    <source>
        <strain evidence="2">Chelidonia</strain>
        <tissue evidence="2">Blood</tissue>
    </source>
</reference>
<evidence type="ECO:0000313" key="3">
    <source>
        <dbReference type="Proteomes" id="UP000269221"/>
    </source>
</evidence>
<organism evidence="2 3">
    <name type="scientific">Hirundo rustica rustica</name>
    <dbReference type="NCBI Taxonomy" id="333673"/>
    <lineage>
        <taxon>Eukaryota</taxon>
        <taxon>Metazoa</taxon>
        <taxon>Chordata</taxon>
        <taxon>Craniata</taxon>
        <taxon>Vertebrata</taxon>
        <taxon>Euteleostomi</taxon>
        <taxon>Archelosauria</taxon>
        <taxon>Archosauria</taxon>
        <taxon>Dinosauria</taxon>
        <taxon>Saurischia</taxon>
        <taxon>Theropoda</taxon>
        <taxon>Coelurosauria</taxon>
        <taxon>Aves</taxon>
        <taxon>Neognathae</taxon>
        <taxon>Neoaves</taxon>
        <taxon>Telluraves</taxon>
        <taxon>Australaves</taxon>
        <taxon>Passeriformes</taxon>
        <taxon>Sylvioidea</taxon>
        <taxon>Hirundinidae</taxon>
        <taxon>Hirundo</taxon>
    </lineage>
</organism>
<keyword evidence="3" id="KW-1185">Reference proteome</keyword>
<dbReference type="AlphaFoldDB" id="A0A3M0KR80"/>